<evidence type="ECO:0000313" key="6">
    <source>
        <dbReference type="EMBL" id="QIM19217.1"/>
    </source>
</evidence>
<keyword evidence="2" id="KW-0812">Transmembrane</keyword>
<dbReference type="NCBIfam" id="TIGR01451">
    <property type="entry name" value="B_ant_repeat"/>
    <property type="match status" value="9"/>
</dbReference>
<accession>A0ABX6JYA6</accession>
<dbReference type="InterPro" id="IPR047589">
    <property type="entry name" value="DUF11_rpt"/>
</dbReference>
<evidence type="ECO:0000259" key="4">
    <source>
        <dbReference type="Pfam" id="PF20674"/>
    </source>
</evidence>
<gene>
    <name evidence="6" type="ORF">G7066_12740</name>
</gene>
<sequence>MVYAKHPTEISAALTVRNTASNEAVAFAVMFASIESQATVIDRYNANDSFSVKQSSAVRDYGTQSTGAGSPSGTNKAALVADVDGYPVTFTQTMDPGSSSTWANYDVSWACTNNGVTIPADKLTISPDGLSVTTNVAFSDGVKCVVTNDARIPGLSVAKSADPASGTTVARGDTVRYSVVAENTGDTDLTNVTVTDDLADVLDDADIVSGSLTASTGAAPTVSGNTLAWSGDLAQGQKVTLSYDVKVKASFPAAATLLNKVVGSGTNPDDNTEVPSNCETGEEPECTTTHPVDALTPGLKVSKSADPVSGTAVKRGDTVTYSVVAENTGETALENVKVTDDLSDVFDDADIVSGSLTASAGAAPSVSGNTLLWSGDLAQGAKVTLTYQVKVKTDSIAAATLLNHVVGAGEVPGGPEVPSNCVDGTEPGCTTTHPVDPLTPGLKVSKSADPATGTTVKRGDTVTYSVVAENTGDAALTGVQVTDDLADVFDDADLVAGSLTASTGAAPTVSGNTLTWNGDLAVGAKVTLTYQVKVHDNAAGGATLLNKVIGAGEGPGGVEVPSNCVDGTEPECTTTHPLTPTSVKIEKTDGKTVVGAGEALTYDVKVTNTGADRVTGVTATDVLPAGVAFVSASDGGVYDPVLRRVVWNIGSLDAGASKTVRVAVMVDADVAPGQEIRNVAVVDTEQGCVDDPATSENECESIDIDHTPSLKVVKDDHKQVVAPGQSVTYDVTATNTGSVAATDVVVTDQLPENLQFVSADQGGQHDPNTGIVTWNVPTINPGESLTFQVVVTVADTVKPGDVVRNVAMIDSPAGCVDDTRTPENECESIDIDDVPMIAFTKTDGKDVVLPGEASTYSLVVKNNGKTDAPDVKVTDQLPANLTFVSATDGGVFDSASNTVVWNLGTMPAGAEQTVTVDVTVSASAVPNEAVSNTAKVTTDELCVDDPDTAVNECEVIDIDRVPAVSIVKDDGKTVVRPGETLEYTLTASNTSDYDAPNVVVSDKIPSNVTFLRSSEEATQSLTDSSKFEWNIGTLKAGEKHEITVTVRVNEKLAPDTDIVNTAKITTNEVCIDDPATEVNECESTDIDVTPSDVWILKDDHKTEVKAGEELTYDLTVGNNSKSKTITDAVVTDTLPKNGVFVSATDGGVVSADGKTVTWKLGELAPGAATVVKVTVKVAASAKPGDEVINTAKVDIPGGCIQEDACESTDRDVLPKLSIVKTDHQESTKPGEKLTYDVTVTNETNVDAKDVVVTDRLPKNVTYVSSSDGGTYDKAKHAVTWSLGTLAGEAAKTVKVTVTVNADATREVVNVASVKTPVACVNDGDCDAEDVTVLKPVDELIPGLPGVTLPVTGGEAAGLWAGLAALLMLAGGVGVTVAQQRRRAKA</sequence>
<dbReference type="InterPro" id="IPR048834">
    <property type="entry name" value="SpaA_pre-album"/>
</dbReference>
<evidence type="ECO:0000256" key="2">
    <source>
        <dbReference type="SAM" id="Phobius"/>
    </source>
</evidence>
<dbReference type="RefSeq" id="WP_166331461.1">
    <property type="nucleotide sequence ID" value="NZ_CP049933.1"/>
</dbReference>
<evidence type="ECO:0000259" key="3">
    <source>
        <dbReference type="Pfam" id="PF01345"/>
    </source>
</evidence>
<dbReference type="Pfam" id="PF01345">
    <property type="entry name" value="DUF11"/>
    <property type="match status" value="6"/>
</dbReference>
<feature type="domain" description="DUF7927" evidence="5">
    <location>
        <begin position="442"/>
        <end position="576"/>
    </location>
</feature>
<dbReference type="InterPro" id="IPR051172">
    <property type="entry name" value="Chlamydia_OmcB"/>
</dbReference>
<feature type="domain" description="DUF11" evidence="3">
    <location>
        <begin position="1216"/>
        <end position="1315"/>
    </location>
</feature>
<name>A0ABX6JYA6_9MICO</name>
<feature type="domain" description="SpaA-like prealbumin fold" evidence="4">
    <location>
        <begin position="41"/>
        <end position="149"/>
    </location>
</feature>
<keyword evidence="2" id="KW-1133">Transmembrane helix</keyword>
<feature type="domain" description="DUF11" evidence="3">
    <location>
        <begin position="1092"/>
        <end position="1193"/>
    </location>
</feature>
<dbReference type="Gene3D" id="2.60.40.1170">
    <property type="entry name" value="Mu homology domain, subdomain B"/>
    <property type="match status" value="5"/>
</dbReference>
<dbReference type="PANTHER" id="PTHR34819:SF3">
    <property type="entry name" value="CELL SURFACE PROTEIN"/>
    <property type="match status" value="1"/>
</dbReference>
<organism evidence="6 7">
    <name type="scientific">Leucobacter coleopterorum</name>
    <dbReference type="NCBI Taxonomy" id="2714933"/>
    <lineage>
        <taxon>Bacteria</taxon>
        <taxon>Bacillati</taxon>
        <taxon>Actinomycetota</taxon>
        <taxon>Actinomycetes</taxon>
        <taxon>Micrococcales</taxon>
        <taxon>Microbacteriaceae</taxon>
        <taxon>Leucobacter</taxon>
    </lineage>
</organism>
<dbReference type="Proteomes" id="UP000503441">
    <property type="component" value="Chromosome"/>
</dbReference>
<feature type="transmembrane region" description="Helical" evidence="2">
    <location>
        <begin position="1356"/>
        <end position="1377"/>
    </location>
</feature>
<evidence type="ECO:0000256" key="1">
    <source>
        <dbReference type="SAM" id="MobiDB-lite"/>
    </source>
</evidence>
<evidence type="ECO:0000259" key="5">
    <source>
        <dbReference type="Pfam" id="PF25549"/>
    </source>
</evidence>
<evidence type="ECO:0000313" key="7">
    <source>
        <dbReference type="Proteomes" id="UP000503441"/>
    </source>
</evidence>
<dbReference type="PANTHER" id="PTHR34819">
    <property type="entry name" value="LARGE CYSTEINE-RICH PERIPLASMIC PROTEIN OMCB"/>
    <property type="match status" value="1"/>
</dbReference>
<feature type="domain" description="DUF11" evidence="3">
    <location>
        <begin position="583"/>
        <end position="698"/>
    </location>
</feature>
<dbReference type="EMBL" id="CP049933">
    <property type="protein sequence ID" value="QIM19217.1"/>
    <property type="molecule type" value="Genomic_DNA"/>
</dbReference>
<keyword evidence="2" id="KW-0472">Membrane</keyword>
<dbReference type="Gene3D" id="2.60.40.740">
    <property type="match status" value="4"/>
</dbReference>
<feature type="domain" description="DUF11" evidence="3">
    <location>
        <begin position="838"/>
        <end position="951"/>
    </location>
</feature>
<protein>
    <submittedName>
        <fullName evidence="6">DUF11 domain-containing protein</fullName>
    </submittedName>
</protein>
<feature type="region of interest" description="Disordered" evidence="1">
    <location>
        <begin position="263"/>
        <end position="291"/>
    </location>
</feature>
<feature type="domain" description="DUF7927" evidence="5">
    <location>
        <begin position="155"/>
        <end position="290"/>
    </location>
</feature>
<feature type="compositionally biased region" description="Polar residues" evidence="1">
    <location>
        <begin position="264"/>
        <end position="277"/>
    </location>
</feature>
<proteinExistence type="predicted"/>
<dbReference type="Pfam" id="PF20674">
    <property type="entry name" value="SpaA_3"/>
    <property type="match status" value="1"/>
</dbReference>
<reference evidence="6 7" key="1">
    <citation type="submission" date="2020-03" db="EMBL/GenBank/DDBJ databases">
        <title>Leucobacter sp. nov., isolated from beetles.</title>
        <authorList>
            <person name="Hyun D.-W."/>
            <person name="Bae J.-W."/>
        </authorList>
    </citation>
    <scope>NUCLEOTIDE SEQUENCE [LARGE SCALE GENOMIC DNA]</scope>
    <source>
        <strain evidence="6 7">HDW9A</strain>
    </source>
</reference>
<feature type="domain" description="DUF7927" evidence="5">
    <location>
        <begin position="299"/>
        <end position="432"/>
    </location>
</feature>
<dbReference type="InterPro" id="IPR001434">
    <property type="entry name" value="OmcB-like_DUF11"/>
</dbReference>
<feature type="domain" description="DUF11" evidence="3">
    <location>
        <begin position="965"/>
        <end position="1079"/>
    </location>
</feature>
<feature type="domain" description="DUF11" evidence="3">
    <location>
        <begin position="710"/>
        <end position="819"/>
    </location>
</feature>
<dbReference type="InterPro" id="IPR057687">
    <property type="entry name" value="DUF7927"/>
</dbReference>
<dbReference type="Pfam" id="PF25549">
    <property type="entry name" value="DUF7927"/>
    <property type="match status" value="3"/>
</dbReference>
<keyword evidence="7" id="KW-1185">Reference proteome</keyword>